<proteinExistence type="predicted"/>
<sequence length="68" mass="7617">MGENANAEKAPKKSWYKGLKMEFHKIIWPEQKSLAKQTTAVVAISIILGLIISVLDTIIKYGVDFLVK</sequence>
<dbReference type="Proteomes" id="UP000461768">
    <property type="component" value="Unassembled WGS sequence"/>
</dbReference>
<dbReference type="NCBIfam" id="TIGR00964">
    <property type="entry name" value="secE_bact"/>
    <property type="match status" value="1"/>
</dbReference>
<evidence type="ECO:0000256" key="6">
    <source>
        <dbReference type="ARBA" id="ARBA00023010"/>
    </source>
</evidence>
<evidence type="ECO:0000256" key="3">
    <source>
        <dbReference type="ARBA" id="ARBA00022692"/>
    </source>
</evidence>
<dbReference type="GO" id="GO:0006605">
    <property type="term" value="P:protein targeting"/>
    <property type="evidence" value="ECO:0007669"/>
    <property type="project" value="InterPro"/>
</dbReference>
<organism evidence="9 10">
    <name type="scientific">Candidatus Galacturonatibacter soehngenii</name>
    <dbReference type="NCBI Taxonomy" id="2307010"/>
    <lineage>
        <taxon>Bacteria</taxon>
        <taxon>Bacillati</taxon>
        <taxon>Bacillota</taxon>
        <taxon>Clostridia</taxon>
        <taxon>Lachnospirales</taxon>
        <taxon>Lachnospiraceae</taxon>
        <taxon>Candidatus Galacturonatibacter</taxon>
    </lineage>
</organism>
<dbReference type="GO" id="GO:0008320">
    <property type="term" value="F:protein transmembrane transporter activity"/>
    <property type="evidence" value="ECO:0007669"/>
    <property type="project" value="InterPro"/>
</dbReference>
<dbReference type="GO" id="GO:0016020">
    <property type="term" value="C:membrane"/>
    <property type="evidence" value="ECO:0007669"/>
    <property type="project" value="UniProtKB-SubCell"/>
</dbReference>
<reference evidence="9 10" key="2">
    <citation type="submission" date="2020-02" db="EMBL/GenBank/DDBJ databases">
        <title>Candidatus Galacturonibacter soehngenii shows hetero-acetogenic catabolism of galacturonic acid but lacks a canonical carbon monoxide dehydrogenase/acetyl-CoA synthase complex.</title>
        <authorList>
            <person name="Diender M."/>
            <person name="Stouten G.R."/>
            <person name="Petersen J.F."/>
            <person name="Nielsen P.H."/>
            <person name="Dueholm M.S."/>
            <person name="Pronk J.T."/>
            <person name="Van Loosdrecht M.C.M."/>
        </authorList>
    </citation>
    <scope>NUCLEOTIDE SEQUENCE [LARGE SCALE GENOMIC DNA]</scope>
    <source>
        <strain evidence="9">GalUA</strain>
    </source>
</reference>
<keyword evidence="5 8" id="KW-1133">Transmembrane helix</keyword>
<evidence type="ECO:0000256" key="5">
    <source>
        <dbReference type="ARBA" id="ARBA00022989"/>
    </source>
</evidence>
<comment type="caution">
    <text evidence="9">The sequence shown here is derived from an EMBL/GenBank/DDBJ whole genome shotgun (WGS) entry which is preliminary data.</text>
</comment>
<dbReference type="InterPro" id="IPR038379">
    <property type="entry name" value="SecE_sf"/>
</dbReference>
<evidence type="ECO:0000256" key="7">
    <source>
        <dbReference type="ARBA" id="ARBA00023136"/>
    </source>
</evidence>
<dbReference type="OrthoDB" id="9807958at2"/>
<dbReference type="GO" id="GO:0009306">
    <property type="term" value="P:protein secretion"/>
    <property type="evidence" value="ECO:0007669"/>
    <property type="project" value="InterPro"/>
</dbReference>
<gene>
    <name evidence="9" type="primary">secE</name>
    <name evidence="9" type="ORF">F7O84_17765</name>
</gene>
<name>A0A7V7UAL3_9FIRM</name>
<accession>A0A7V7UAL3</accession>
<keyword evidence="2" id="KW-0813">Transport</keyword>
<protein>
    <submittedName>
        <fullName evidence="9">Preprotein translocase subunit SecE</fullName>
    </submittedName>
</protein>
<dbReference type="RefSeq" id="WP_151148357.1">
    <property type="nucleotide sequence ID" value="NZ_WAGX01000008.1"/>
</dbReference>
<dbReference type="Pfam" id="PF00584">
    <property type="entry name" value="SecE"/>
    <property type="match status" value="1"/>
</dbReference>
<evidence type="ECO:0000313" key="9">
    <source>
        <dbReference type="EMBL" id="KAB1434335.1"/>
    </source>
</evidence>
<keyword evidence="6" id="KW-0811">Translocation</keyword>
<keyword evidence="7 8" id="KW-0472">Membrane</keyword>
<dbReference type="Gene3D" id="1.20.5.1030">
    <property type="entry name" value="Preprotein translocase secy subunit"/>
    <property type="match status" value="1"/>
</dbReference>
<dbReference type="InterPro" id="IPR001901">
    <property type="entry name" value="Translocase_SecE/Sec61-g"/>
</dbReference>
<comment type="subcellular location">
    <subcellularLocation>
        <location evidence="1">Membrane</location>
    </subcellularLocation>
</comment>
<keyword evidence="10" id="KW-1185">Reference proteome</keyword>
<evidence type="ECO:0000256" key="8">
    <source>
        <dbReference type="SAM" id="Phobius"/>
    </source>
</evidence>
<dbReference type="AlphaFoldDB" id="A0A7V7UAL3"/>
<dbReference type="InterPro" id="IPR005807">
    <property type="entry name" value="SecE_bac"/>
</dbReference>
<evidence type="ECO:0000256" key="2">
    <source>
        <dbReference type="ARBA" id="ARBA00022448"/>
    </source>
</evidence>
<evidence type="ECO:0000256" key="4">
    <source>
        <dbReference type="ARBA" id="ARBA00022927"/>
    </source>
</evidence>
<dbReference type="GO" id="GO:0006886">
    <property type="term" value="P:intracellular protein transport"/>
    <property type="evidence" value="ECO:0007669"/>
    <property type="project" value="InterPro"/>
</dbReference>
<evidence type="ECO:0000313" key="10">
    <source>
        <dbReference type="Proteomes" id="UP000461768"/>
    </source>
</evidence>
<dbReference type="EMBL" id="WAGX01000008">
    <property type="protein sequence ID" value="KAB1434335.1"/>
    <property type="molecule type" value="Genomic_DNA"/>
</dbReference>
<reference evidence="9 10" key="1">
    <citation type="submission" date="2019-09" db="EMBL/GenBank/DDBJ databases">
        <authorList>
            <person name="Valk L.C."/>
        </authorList>
    </citation>
    <scope>NUCLEOTIDE SEQUENCE [LARGE SCALE GENOMIC DNA]</scope>
    <source>
        <strain evidence="9">GalUA</strain>
    </source>
</reference>
<feature type="transmembrane region" description="Helical" evidence="8">
    <location>
        <begin position="40"/>
        <end position="63"/>
    </location>
</feature>
<evidence type="ECO:0000256" key="1">
    <source>
        <dbReference type="ARBA" id="ARBA00004370"/>
    </source>
</evidence>
<keyword evidence="3 8" id="KW-0812">Transmembrane</keyword>
<keyword evidence="4" id="KW-0653">Protein transport</keyword>